<keyword evidence="3" id="KW-1185">Reference proteome</keyword>
<organism evidence="2 3">
    <name type="scientific">Pleuronectes platessa</name>
    <name type="common">European plaice</name>
    <dbReference type="NCBI Taxonomy" id="8262"/>
    <lineage>
        <taxon>Eukaryota</taxon>
        <taxon>Metazoa</taxon>
        <taxon>Chordata</taxon>
        <taxon>Craniata</taxon>
        <taxon>Vertebrata</taxon>
        <taxon>Euteleostomi</taxon>
        <taxon>Actinopterygii</taxon>
        <taxon>Neopterygii</taxon>
        <taxon>Teleostei</taxon>
        <taxon>Neoteleostei</taxon>
        <taxon>Acanthomorphata</taxon>
        <taxon>Carangaria</taxon>
        <taxon>Pleuronectiformes</taxon>
        <taxon>Pleuronectoidei</taxon>
        <taxon>Pleuronectidae</taxon>
        <taxon>Pleuronectes</taxon>
    </lineage>
</organism>
<dbReference type="Proteomes" id="UP001153269">
    <property type="component" value="Unassembled WGS sequence"/>
</dbReference>
<dbReference type="EMBL" id="CADEAL010002446">
    <property type="protein sequence ID" value="CAB1440392.1"/>
    <property type="molecule type" value="Genomic_DNA"/>
</dbReference>
<proteinExistence type="predicted"/>
<feature type="region of interest" description="Disordered" evidence="1">
    <location>
        <begin position="35"/>
        <end position="54"/>
    </location>
</feature>
<comment type="caution">
    <text evidence="2">The sequence shown here is derived from an EMBL/GenBank/DDBJ whole genome shotgun (WGS) entry which is preliminary data.</text>
</comment>
<gene>
    <name evidence="2" type="ORF">PLEPLA_LOCUS28158</name>
</gene>
<accession>A0A9N7V1H4</accession>
<reference evidence="2" key="1">
    <citation type="submission" date="2020-03" db="EMBL/GenBank/DDBJ databases">
        <authorList>
            <person name="Weist P."/>
        </authorList>
    </citation>
    <scope>NUCLEOTIDE SEQUENCE</scope>
</reference>
<evidence type="ECO:0000313" key="3">
    <source>
        <dbReference type="Proteomes" id="UP001153269"/>
    </source>
</evidence>
<feature type="region of interest" description="Disordered" evidence="1">
    <location>
        <begin position="63"/>
        <end position="91"/>
    </location>
</feature>
<name>A0A9N7V1H4_PLEPL</name>
<evidence type="ECO:0000256" key="1">
    <source>
        <dbReference type="SAM" id="MobiDB-lite"/>
    </source>
</evidence>
<evidence type="ECO:0000313" key="2">
    <source>
        <dbReference type="EMBL" id="CAB1440392.1"/>
    </source>
</evidence>
<protein>
    <submittedName>
        <fullName evidence="2">Uncharacterized protein</fullName>
    </submittedName>
</protein>
<sequence length="151" mass="16125">MKSLSSSIPGLEICDCDPRRNLRTALSTSPAAYSGYRRVPGRRESGEEAGTETELLPMPVLPRSDNVMQTLPGATRTPPGAASSTPLDAFNAPHNEMQQRHDIHLPSPTPLATLSFFHASSLSARLPPSPCLPHFAEEPAVTLAQSSGARN</sequence>
<dbReference type="AlphaFoldDB" id="A0A9N7V1H4"/>